<dbReference type="Proteomes" id="UP000005466">
    <property type="component" value="Unassembled WGS sequence"/>
</dbReference>
<proteinExistence type="predicted"/>
<sequence length="43" mass="4964">RLADVIRRDVKRSASYEVLAQVLQLECCIYIQLFSGGSHDWHS</sequence>
<reference evidence="1 2" key="1">
    <citation type="journal article" date="2011" name="PLoS Pathog.">
        <title>Dynamic evolution of pathogenicity revealed by sequencing and comparative genomics of 19 Pseudomonas syringae isolates.</title>
        <authorList>
            <person name="Baltrus D.A."/>
            <person name="Nishimura M.T."/>
            <person name="Romanchuk A."/>
            <person name="Chang J.H."/>
            <person name="Mukhtar M.S."/>
            <person name="Cherkis K."/>
            <person name="Roach J."/>
            <person name="Grant S.R."/>
            <person name="Jones C.D."/>
            <person name="Dangl J.L."/>
        </authorList>
    </citation>
    <scope>NUCLEOTIDE SEQUENCE [LARGE SCALE GENOMIC DNA]</scope>
    <source>
        <strain evidence="2">race 4</strain>
    </source>
</reference>
<dbReference type="AlphaFoldDB" id="F3CFF6"/>
<evidence type="ECO:0000313" key="2">
    <source>
        <dbReference type="Proteomes" id="UP000005466"/>
    </source>
</evidence>
<comment type="caution">
    <text evidence="1">The sequence shown here is derived from an EMBL/GenBank/DDBJ whole genome shotgun (WGS) entry which is preliminary data.</text>
</comment>
<protein>
    <submittedName>
        <fullName evidence="1">Uncharacterized protein</fullName>
    </submittedName>
</protein>
<dbReference type="EMBL" id="ADWY01002266">
    <property type="protein sequence ID" value="EGH17998.1"/>
    <property type="molecule type" value="Genomic_DNA"/>
</dbReference>
<evidence type="ECO:0000313" key="1">
    <source>
        <dbReference type="EMBL" id="EGH17998.1"/>
    </source>
</evidence>
<organism evidence="1 2">
    <name type="scientific">Pseudomonas savastanoi pv. glycinea str. race 4</name>
    <dbReference type="NCBI Taxonomy" id="875330"/>
    <lineage>
        <taxon>Bacteria</taxon>
        <taxon>Pseudomonadati</taxon>
        <taxon>Pseudomonadota</taxon>
        <taxon>Gammaproteobacteria</taxon>
        <taxon>Pseudomonadales</taxon>
        <taxon>Pseudomonadaceae</taxon>
        <taxon>Pseudomonas</taxon>
    </lineage>
</organism>
<gene>
    <name evidence="1" type="ORF">Pgy4_34126</name>
</gene>
<feature type="non-terminal residue" evidence="1">
    <location>
        <position position="1"/>
    </location>
</feature>
<name>F3CFF6_PSESG</name>
<dbReference type="HOGENOM" id="CLU_3244206_0_0_6"/>
<accession>F3CFF6</accession>
<dbReference type="BioCyc" id="PSYR875330:G11XH-6489-MONOMER"/>